<dbReference type="GO" id="GO:0005737">
    <property type="term" value="C:cytoplasm"/>
    <property type="evidence" value="ECO:0007669"/>
    <property type="project" value="TreeGrafter"/>
</dbReference>
<dbReference type="GO" id="GO:0046656">
    <property type="term" value="P:folic acid biosynthetic process"/>
    <property type="evidence" value="ECO:0007669"/>
    <property type="project" value="UniProtKB-UniRule"/>
</dbReference>
<evidence type="ECO:0000256" key="6">
    <source>
        <dbReference type="RuleBase" id="RU362079"/>
    </source>
</evidence>
<dbReference type="InterPro" id="IPR006156">
    <property type="entry name" value="Dihydroneopterin_aldolase"/>
</dbReference>
<protein>
    <recommendedName>
        <fullName evidence="6">7,8-dihydroneopterin aldolase</fullName>
        <ecNumber evidence="6">4.1.2.25</ecNumber>
    </recommendedName>
</protein>
<comment type="function">
    <text evidence="6">Catalyzes the conversion of 7,8-dihydroneopterin to 6-hydroxymethyl-7,8-dihydropterin.</text>
</comment>
<dbReference type="NCBIfam" id="TIGR00525">
    <property type="entry name" value="folB"/>
    <property type="match status" value="1"/>
</dbReference>
<dbReference type="NCBIfam" id="TIGR00526">
    <property type="entry name" value="folB_dom"/>
    <property type="match status" value="1"/>
</dbReference>
<dbReference type="PANTHER" id="PTHR42844">
    <property type="entry name" value="DIHYDRONEOPTERIN ALDOLASE 1-RELATED"/>
    <property type="match status" value="1"/>
</dbReference>
<dbReference type="InterPro" id="IPR006157">
    <property type="entry name" value="FolB_dom"/>
</dbReference>
<comment type="similarity">
    <text evidence="3 6">Belongs to the DHNA family.</text>
</comment>
<dbReference type="GO" id="GO:0004150">
    <property type="term" value="F:dihydroneopterin aldolase activity"/>
    <property type="evidence" value="ECO:0007669"/>
    <property type="project" value="UniProtKB-UniRule"/>
</dbReference>
<dbReference type="CDD" id="cd00534">
    <property type="entry name" value="DHNA_DHNTPE"/>
    <property type="match status" value="1"/>
</dbReference>
<dbReference type="PANTHER" id="PTHR42844:SF1">
    <property type="entry name" value="DIHYDRONEOPTERIN ALDOLASE 1-RELATED"/>
    <property type="match status" value="1"/>
</dbReference>
<keyword evidence="4 6" id="KW-0289">Folate biosynthesis</keyword>
<dbReference type="FunFam" id="3.30.1130.10:FF:000003">
    <property type="entry name" value="7,8-dihydroneopterin aldolase"/>
    <property type="match status" value="1"/>
</dbReference>
<organism evidence="8 9">
    <name type="scientific">Rhizorhabdus wittichii</name>
    <dbReference type="NCBI Taxonomy" id="160791"/>
    <lineage>
        <taxon>Bacteria</taxon>
        <taxon>Pseudomonadati</taxon>
        <taxon>Pseudomonadota</taxon>
        <taxon>Alphaproteobacteria</taxon>
        <taxon>Sphingomonadales</taxon>
        <taxon>Sphingomonadaceae</taxon>
        <taxon>Rhizorhabdus</taxon>
    </lineage>
</organism>
<evidence type="ECO:0000259" key="7">
    <source>
        <dbReference type="SMART" id="SM00905"/>
    </source>
</evidence>
<evidence type="ECO:0000256" key="5">
    <source>
        <dbReference type="ARBA" id="ARBA00023239"/>
    </source>
</evidence>
<comment type="pathway">
    <text evidence="2 6">Cofactor biosynthesis; tetrahydrofolate biosynthesis; 2-amino-4-hydroxy-6-hydroxymethyl-7,8-dihydropteridine diphosphate from 7,8-dihydroneopterin triphosphate: step 3/4.</text>
</comment>
<dbReference type="EC" id="4.1.2.25" evidence="6"/>
<evidence type="ECO:0000256" key="2">
    <source>
        <dbReference type="ARBA" id="ARBA00005013"/>
    </source>
</evidence>
<accession>A0A975HEB8</accession>
<dbReference type="SMART" id="SM00905">
    <property type="entry name" value="FolB"/>
    <property type="match status" value="1"/>
</dbReference>
<dbReference type="SUPFAM" id="SSF55620">
    <property type="entry name" value="Tetrahydrobiopterin biosynthesis enzymes-like"/>
    <property type="match status" value="1"/>
</dbReference>
<name>A0A975HEB8_9SPHN</name>
<reference evidence="8" key="1">
    <citation type="submission" date="2020-07" db="EMBL/GenBank/DDBJ databases">
        <authorList>
            <person name="Camacho E."/>
        </authorList>
    </citation>
    <scope>NUCLEOTIDE SEQUENCE</scope>
    <source>
        <strain evidence="8">MPO218</strain>
    </source>
</reference>
<gene>
    <name evidence="8" type="primary">folB</name>
    <name evidence="8" type="ORF">HRJ34_01295</name>
</gene>
<proteinExistence type="inferred from homology"/>
<dbReference type="EMBL" id="CP059319">
    <property type="protein sequence ID" value="QTH22198.1"/>
    <property type="molecule type" value="Genomic_DNA"/>
</dbReference>
<sequence>MRLSPDRPRLPSSDDEGLDRMFLHGIEVHGRHGVFDFERRAGQRFVVDVDWWLATGAAVASDRLDATLCYKRLHDRVVAIIAGEPWSLIETLADALVRTLLAEFAAIEIVRVTVHKPDAPIGGTFADVGITMTRRRPIDRDGAG</sequence>
<feature type="domain" description="Dihydroneopterin aldolase/epimerase" evidence="7">
    <location>
        <begin position="21"/>
        <end position="134"/>
    </location>
</feature>
<keyword evidence="5 6" id="KW-0456">Lyase</keyword>
<evidence type="ECO:0000313" key="9">
    <source>
        <dbReference type="Proteomes" id="UP000664914"/>
    </source>
</evidence>
<evidence type="ECO:0000256" key="4">
    <source>
        <dbReference type="ARBA" id="ARBA00022909"/>
    </source>
</evidence>
<dbReference type="RefSeq" id="WP_208633133.1">
    <property type="nucleotide sequence ID" value="NZ_CP059319.1"/>
</dbReference>
<evidence type="ECO:0000256" key="1">
    <source>
        <dbReference type="ARBA" id="ARBA00001353"/>
    </source>
</evidence>
<dbReference type="GO" id="GO:0046654">
    <property type="term" value="P:tetrahydrofolate biosynthetic process"/>
    <property type="evidence" value="ECO:0007669"/>
    <property type="project" value="UniProtKB-UniRule"/>
</dbReference>
<evidence type="ECO:0000256" key="3">
    <source>
        <dbReference type="ARBA" id="ARBA00005708"/>
    </source>
</evidence>
<comment type="catalytic activity">
    <reaction evidence="1 6">
        <text>7,8-dihydroneopterin = 6-hydroxymethyl-7,8-dihydropterin + glycolaldehyde</text>
        <dbReference type="Rhea" id="RHEA:10540"/>
        <dbReference type="ChEBI" id="CHEBI:17001"/>
        <dbReference type="ChEBI" id="CHEBI:17071"/>
        <dbReference type="ChEBI" id="CHEBI:44841"/>
        <dbReference type="EC" id="4.1.2.25"/>
    </reaction>
</comment>
<reference evidence="8" key="2">
    <citation type="submission" date="2021-04" db="EMBL/GenBank/DDBJ databases">
        <title>Isolation and genomic analysis of the ibuprofen-degrading bacterium Sphingomonas strain MPO218.</title>
        <authorList>
            <person name="Aulestia M."/>
            <person name="Flores A."/>
            <person name="Mangas E.L."/>
            <person name="Perez-Pulido A.J."/>
            <person name="Santero E."/>
            <person name="Camacho E.M."/>
        </authorList>
    </citation>
    <scope>NUCLEOTIDE SEQUENCE</scope>
    <source>
        <strain evidence="8">MPO218</strain>
    </source>
</reference>
<dbReference type="AlphaFoldDB" id="A0A975HEB8"/>
<dbReference type="Pfam" id="PF02152">
    <property type="entry name" value="FolB"/>
    <property type="match status" value="1"/>
</dbReference>
<dbReference type="Gene3D" id="3.30.1130.10">
    <property type="match status" value="1"/>
</dbReference>
<dbReference type="InterPro" id="IPR043133">
    <property type="entry name" value="GTP-CH-I_C/QueF"/>
</dbReference>
<dbReference type="Proteomes" id="UP000664914">
    <property type="component" value="Chromosome"/>
</dbReference>
<evidence type="ECO:0000313" key="8">
    <source>
        <dbReference type="EMBL" id="QTH22198.1"/>
    </source>
</evidence>